<dbReference type="PANTHER" id="PTHR43591">
    <property type="entry name" value="METHYLTRANSFERASE"/>
    <property type="match status" value="1"/>
</dbReference>
<proteinExistence type="predicted"/>
<dbReference type="STRING" id="393003.SAMN05660461_5657"/>
<dbReference type="InterPro" id="IPR013216">
    <property type="entry name" value="Methyltransf_11"/>
</dbReference>
<evidence type="ECO:0000259" key="1">
    <source>
        <dbReference type="Pfam" id="PF08241"/>
    </source>
</evidence>
<dbReference type="EMBL" id="FUZZ01000005">
    <property type="protein sequence ID" value="SKD09765.1"/>
    <property type="molecule type" value="Genomic_DNA"/>
</dbReference>
<keyword evidence="2" id="KW-0489">Methyltransferase</keyword>
<dbReference type="Gene3D" id="3.40.50.150">
    <property type="entry name" value="Vaccinia Virus protein VP39"/>
    <property type="match status" value="1"/>
</dbReference>
<keyword evidence="2" id="KW-0830">Ubiquinone</keyword>
<reference evidence="2 3" key="1">
    <citation type="submission" date="2017-02" db="EMBL/GenBank/DDBJ databases">
        <authorList>
            <person name="Peterson S.W."/>
        </authorList>
    </citation>
    <scope>NUCLEOTIDE SEQUENCE [LARGE SCALE GENOMIC DNA]</scope>
    <source>
        <strain evidence="2 3">DSM 18108</strain>
    </source>
</reference>
<dbReference type="Pfam" id="PF08241">
    <property type="entry name" value="Methyltransf_11"/>
    <property type="match status" value="1"/>
</dbReference>
<dbReference type="SUPFAM" id="SSF53335">
    <property type="entry name" value="S-adenosyl-L-methionine-dependent methyltransferases"/>
    <property type="match status" value="1"/>
</dbReference>
<dbReference type="CDD" id="cd02440">
    <property type="entry name" value="AdoMet_MTases"/>
    <property type="match status" value="1"/>
</dbReference>
<organism evidence="2 3">
    <name type="scientific">Chitinophaga ginsengisegetis</name>
    <dbReference type="NCBI Taxonomy" id="393003"/>
    <lineage>
        <taxon>Bacteria</taxon>
        <taxon>Pseudomonadati</taxon>
        <taxon>Bacteroidota</taxon>
        <taxon>Chitinophagia</taxon>
        <taxon>Chitinophagales</taxon>
        <taxon>Chitinophagaceae</taxon>
        <taxon>Chitinophaga</taxon>
    </lineage>
</organism>
<sequence>MNKEVYKITGNDASNYEEHLGPLIFEPSAKALLPHIVTLPAQSILEIASGTGRLTKHLRESFPASTSITATDINPDMLELAQQQLGHSAITFQLADAQALPFADHSFDMIVNQFGLMFLPDKQGCVNEAYRVLKPGGHFVFTTWDHTASMGLFKLLIDEIIIPLFEGEDTSRFHTPFALHDPNLLNAYLKQAGFAHHKAVYLKFKGHANSPKHIVTSYFHQHPLGRQVKEKAPADYDRVANELEQQLIQRFGPGAFEFELSALAGIGQK</sequence>
<dbReference type="GO" id="GO:0032259">
    <property type="term" value="P:methylation"/>
    <property type="evidence" value="ECO:0007669"/>
    <property type="project" value="UniProtKB-KW"/>
</dbReference>
<accession>A0A1T5PAK8</accession>
<keyword evidence="3" id="KW-1185">Reference proteome</keyword>
<protein>
    <submittedName>
        <fullName evidence="2">Ubiquinone/menaquinone biosynthesis C-methylase UbiE</fullName>
    </submittedName>
</protein>
<dbReference type="InterPro" id="IPR029063">
    <property type="entry name" value="SAM-dependent_MTases_sf"/>
</dbReference>
<evidence type="ECO:0000313" key="2">
    <source>
        <dbReference type="EMBL" id="SKD09765.1"/>
    </source>
</evidence>
<name>A0A1T5PAK8_9BACT</name>
<dbReference type="GO" id="GO:0008757">
    <property type="term" value="F:S-adenosylmethionine-dependent methyltransferase activity"/>
    <property type="evidence" value="ECO:0007669"/>
    <property type="project" value="InterPro"/>
</dbReference>
<dbReference type="PANTHER" id="PTHR43591:SF24">
    <property type="entry name" value="2-METHOXY-6-POLYPRENYL-1,4-BENZOQUINOL METHYLASE, MITOCHONDRIAL"/>
    <property type="match status" value="1"/>
</dbReference>
<feature type="domain" description="Methyltransferase type 11" evidence="1">
    <location>
        <begin position="45"/>
        <end position="141"/>
    </location>
</feature>
<gene>
    <name evidence="2" type="ORF">SAMN05660461_5657</name>
</gene>
<evidence type="ECO:0000313" key="3">
    <source>
        <dbReference type="Proteomes" id="UP000190166"/>
    </source>
</evidence>
<dbReference type="Proteomes" id="UP000190166">
    <property type="component" value="Unassembled WGS sequence"/>
</dbReference>
<dbReference type="AlphaFoldDB" id="A0A1T5PAK8"/>
<keyword evidence="2" id="KW-0808">Transferase</keyword>
<dbReference type="RefSeq" id="WP_079472909.1">
    <property type="nucleotide sequence ID" value="NZ_FUZZ01000005.1"/>
</dbReference>